<comment type="similarity">
    <text evidence="1">Belongs to the glycosyltransferase 2 family.</text>
</comment>
<proteinExistence type="inferred from homology"/>
<keyword evidence="6" id="KW-1185">Reference proteome</keyword>
<dbReference type="Gene3D" id="3.90.550.10">
    <property type="entry name" value="Spore Coat Polysaccharide Biosynthesis Protein SpsA, Chain A"/>
    <property type="match status" value="1"/>
</dbReference>
<evidence type="ECO:0000313" key="6">
    <source>
        <dbReference type="Proteomes" id="UP000677668"/>
    </source>
</evidence>
<dbReference type="InterPro" id="IPR029044">
    <property type="entry name" value="Nucleotide-diphossugar_trans"/>
</dbReference>
<protein>
    <submittedName>
        <fullName evidence="5">Glycosyltransferase family 2 protein</fullName>
    </submittedName>
</protein>
<accession>A0ABX8AX70</accession>
<dbReference type="Proteomes" id="UP000677668">
    <property type="component" value="Chromosome 1"/>
</dbReference>
<sequence>MTPPRVSVVLCVYNQADYLPEAMGSILGQTLTDLELIVVDDGSTDSSPEVIHRFTDPRIRYVRNERNLGHAGSLNRGRALARGRYLAIMDSDDISLPERLARQADFLDAHPDVAMCGSWVETFGARTEVRRFPTEPAALAVHLLLSCPFSTPTVMLRQAATVPGGFDFDRFGLAFDYACWVDVANRAPVANLPEVLLKYRLHAGQTTVSRRAAQLAGTRLVLRRQLEALLGEVSEAELDALMYVFVNEVSDEPPTAAIGWLFARLRRANRQRRRYDPAVLDALLAEKWAHIVTAHEPAVGAMWGQAVRYPALWSWALGRDAIRRTLRPFKPWFWKQRPV</sequence>
<organism evidence="5 6">
    <name type="scientific">Chloracidobacterium sp. N</name>
    <dbReference type="NCBI Taxonomy" id="2821540"/>
    <lineage>
        <taxon>Bacteria</taxon>
        <taxon>Pseudomonadati</taxon>
        <taxon>Acidobacteriota</taxon>
        <taxon>Terriglobia</taxon>
        <taxon>Terriglobales</taxon>
        <taxon>Acidobacteriaceae</taxon>
        <taxon>Chloracidobacterium</taxon>
        <taxon>Chloracidobacterium aggregatum</taxon>
    </lineage>
</organism>
<feature type="domain" description="Glycosyltransferase 2-like" evidence="4">
    <location>
        <begin position="7"/>
        <end position="132"/>
    </location>
</feature>
<keyword evidence="2" id="KW-0328">Glycosyltransferase</keyword>
<gene>
    <name evidence="5" type="ORF">J8C05_07905</name>
</gene>
<dbReference type="SUPFAM" id="SSF53448">
    <property type="entry name" value="Nucleotide-diphospho-sugar transferases"/>
    <property type="match status" value="1"/>
</dbReference>
<dbReference type="PANTHER" id="PTHR43685">
    <property type="entry name" value="GLYCOSYLTRANSFERASE"/>
    <property type="match status" value="1"/>
</dbReference>
<evidence type="ECO:0000259" key="4">
    <source>
        <dbReference type="Pfam" id="PF00535"/>
    </source>
</evidence>
<evidence type="ECO:0000256" key="1">
    <source>
        <dbReference type="ARBA" id="ARBA00006739"/>
    </source>
</evidence>
<evidence type="ECO:0000256" key="3">
    <source>
        <dbReference type="ARBA" id="ARBA00022679"/>
    </source>
</evidence>
<name>A0ABX8AX70_9BACT</name>
<reference evidence="5 6" key="1">
    <citation type="submission" date="2021-03" db="EMBL/GenBank/DDBJ databases">
        <title>Genomic and phenotypic characterization of Chloracidobacterium isolates provides evidence for multiple species.</title>
        <authorList>
            <person name="Saini M.K."/>
            <person name="Costas A.M.G."/>
            <person name="Tank M."/>
            <person name="Bryant D.A."/>
        </authorList>
    </citation>
    <scope>NUCLEOTIDE SEQUENCE [LARGE SCALE GENOMIC DNA]</scope>
    <source>
        <strain evidence="5 6">N</strain>
    </source>
</reference>
<dbReference type="EMBL" id="CP072642">
    <property type="protein sequence ID" value="QUV93297.1"/>
    <property type="molecule type" value="Genomic_DNA"/>
</dbReference>
<dbReference type="InterPro" id="IPR050834">
    <property type="entry name" value="Glycosyltransf_2"/>
</dbReference>
<dbReference type="InterPro" id="IPR001173">
    <property type="entry name" value="Glyco_trans_2-like"/>
</dbReference>
<dbReference type="Pfam" id="PF00535">
    <property type="entry name" value="Glycos_transf_2"/>
    <property type="match status" value="1"/>
</dbReference>
<evidence type="ECO:0000256" key="2">
    <source>
        <dbReference type="ARBA" id="ARBA00022676"/>
    </source>
</evidence>
<dbReference type="RefSeq" id="WP_211421690.1">
    <property type="nucleotide sequence ID" value="NZ_CP072642.1"/>
</dbReference>
<keyword evidence="3" id="KW-0808">Transferase</keyword>
<evidence type="ECO:0000313" key="5">
    <source>
        <dbReference type="EMBL" id="QUV93297.1"/>
    </source>
</evidence>
<dbReference type="PANTHER" id="PTHR43685:SF5">
    <property type="entry name" value="GLYCOSYLTRANSFERASE EPSE-RELATED"/>
    <property type="match status" value="1"/>
</dbReference>